<dbReference type="VEuPathDB" id="ToxoDB:CSUI_010617"/>
<dbReference type="PANTHER" id="PTHR30544:SF8">
    <property type="entry name" value="RADICAL SAM SUPERFAMILY PROTEIN"/>
    <property type="match status" value="1"/>
</dbReference>
<feature type="compositionally biased region" description="Basic and acidic residues" evidence="2">
    <location>
        <begin position="223"/>
        <end position="264"/>
    </location>
</feature>
<feature type="compositionally biased region" description="Acidic residues" evidence="2">
    <location>
        <begin position="265"/>
        <end position="277"/>
    </location>
</feature>
<dbReference type="InterPro" id="IPR040072">
    <property type="entry name" value="Methyltransferase_A"/>
</dbReference>
<keyword evidence="4" id="KW-1185">Reference proteome</keyword>
<dbReference type="AlphaFoldDB" id="A0A2C6KFW2"/>
<dbReference type="GeneID" id="94433931"/>
<protein>
    <submittedName>
        <fullName evidence="3">Radical sam domain-containing protein</fullName>
    </submittedName>
</protein>
<feature type="compositionally biased region" description="Low complexity" evidence="2">
    <location>
        <begin position="62"/>
        <end position="75"/>
    </location>
</feature>
<feature type="region of interest" description="Disordered" evidence="2">
    <location>
        <begin position="201"/>
        <end position="315"/>
    </location>
</feature>
<proteinExistence type="predicted"/>
<evidence type="ECO:0000256" key="2">
    <source>
        <dbReference type="SAM" id="MobiDB-lite"/>
    </source>
</evidence>
<comment type="caution">
    <text evidence="3">The sequence shown here is derived from an EMBL/GenBank/DDBJ whole genome shotgun (WGS) entry which is preliminary data.</text>
</comment>
<feature type="region of interest" description="Disordered" evidence="2">
    <location>
        <begin position="37"/>
        <end position="75"/>
    </location>
</feature>
<evidence type="ECO:0000256" key="1">
    <source>
        <dbReference type="ARBA" id="ARBA00001966"/>
    </source>
</evidence>
<organism evidence="3 4">
    <name type="scientific">Cystoisospora suis</name>
    <dbReference type="NCBI Taxonomy" id="483139"/>
    <lineage>
        <taxon>Eukaryota</taxon>
        <taxon>Sar</taxon>
        <taxon>Alveolata</taxon>
        <taxon>Apicomplexa</taxon>
        <taxon>Conoidasida</taxon>
        <taxon>Coccidia</taxon>
        <taxon>Eucoccidiorida</taxon>
        <taxon>Eimeriorina</taxon>
        <taxon>Sarcocystidae</taxon>
        <taxon>Cystoisospora</taxon>
    </lineage>
</organism>
<comment type="cofactor">
    <cofactor evidence="1">
        <name>[4Fe-4S] cluster</name>
        <dbReference type="ChEBI" id="CHEBI:49883"/>
    </cofactor>
</comment>
<dbReference type="GO" id="GO:0030488">
    <property type="term" value="P:tRNA methylation"/>
    <property type="evidence" value="ECO:0007669"/>
    <property type="project" value="TreeGrafter"/>
</dbReference>
<dbReference type="EMBL" id="MIGC01007858">
    <property type="protein sequence ID" value="PHJ15568.1"/>
    <property type="molecule type" value="Genomic_DNA"/>
</dbReference>
<dbReference type="OrthoDB" id="538249at2759"/>
<feature type="compositionally biased region" description="Basic residues" evidence="2">
    <location>
        <begin position="283"/>
        <end position="296"/>
    </location>
</feature>
<accession>A0A2C6KFW2</accession>
<name>A0A2C6KFW2_9APIC</name>
<dbReference type="PANTHER" id="PTHR30544">
    <property type="entry name" value="23S RRNA METHYLTRANSFERASE"/>
    <property type="match status" value="1"/>
</dbReference>
<dbReference type="GO" id="GO:0070475">
    <property type="term" value="P:rRNA base methylation"/>
    <property type="evidence" value="ECO:0007669"/>
    <property type="project" value="TreeGrafter"/>
</dbReference>
<reference evidence="3 4" key="1">
    <citation type="journal article" date="2017" name="Int. J. Parasitol.">
        <title>The genome of the protozoan parasite Cystoisospora suis and a reverse vaccinology approach to identify vaccine candidates.</title>
        <authorList>
            <person name="Palmieri N."/>
            <person name="Shrestha A."/>
            <person name="Ruttkowski B."/>
            <person name="Beck T."/>
            <person name="Vogl C."/>
            <person name="Tomley F."/>
            <person name="Blake D.P."/>
            <person name="Joachim A."/>
        </authorList>
    </citation>
    <scope>NUCLEOTIDE SEQUENCE [LARGE SCALE GENOMIC DNA]</scope>
    <source>
        <strain evidence="3 4">Wien I</strain>
    </source>
</reference>
<sequence length="315" mass="36141">MMALSSSESTHRLDAPQKGREGIGWCCDVESSATACTDYSFSSSSSPRKKSTSSHNRKEALTSSQSPTSSSTATGLSSSFSSSSSSLQQTDKFSVFNVDELLRAVEGKALHAQKIWRYIIQKNVTNFREIPDLPKRVYHRLENSFSLHCCLVENLKTSSDGSTTKLLLKMQDGSKIEICIMRYGAVHYDVFPDEERLRMKREKKEQMRKARGGGGGGEEEEGKTERKKVGEKEEKEKEVEKDDMYQRDEREEEKERAVHERKTEEEEGSEREEEEEEKEGRASRKRKERKLFKSNRRATVCLSAQVRKTKEKRRR</sequence>
<gene>
    <name evidence="3" type="ORF">CSUI_010617</name>
</gene>
<evidence type="ECO:0000313" key="3">
    <source>
        <dbReference type="EMBL" id="PHJ15568.1"/>
    </source>
</evidence>
<dbReference type="Proteomes" id="UP000221165">
    <property type="component" value="Unassembled WGS sequence"/>
</dbReference>
<evidence type="ECO:0000313" key="4">
    <source>
        <dbReference type="Proteomes" id="UP000221165"/>
    </source>
</evidence>
<dbReference type="RefSeq" id="XP_067917300.1">
    <property type="nucleotide sequence ID" value="XM_068070720.1"/>
</dbReference>